<evidence type="ECO:0000256" key="6">
    <source>
        <dbReference type="ARBA" id="ARBA00023601"/>
    </source>
</evidence>
<dbReference type="InterPro" id="IPR058240">
    <property type="entry name" value="rSAM_sf"/>
</dbReference>
<dbReference type="CDD" id="cd01335">
    <property type="entry name" value="Radical_SAM"/>
    <property type="match status" value="1"/>
</dbReference>
<name>A0A7J5JZ87_BACT4</name>
<dbReference type="InterPro" id="IPR023867">
    <property type="entry name" value="Sulphatase_maturase_rSAM"/>
</dbReference>
<comment type="similarity">
    <text evidence="6">Belongs to the radical SAM superfamily. Anaerobic sulfatase-maturating enzyme family.</text>
</comment>
<evidence type="ECO:0000256" key="5">
    <source>
        <dbReference type="ARBA" id="ARBA00023014"/>
    </source>
</evidence>
<evidence type="ECO:0000256" key="3">
    <source>
        <dbReference type="ARBA" id="ARBA00022723"/>
    </source>
</evidence>
<feature type="domain" description="Radical SAM core" evidence="7">
    <location>
        <begin position="19"/>
        <end position="128"/>
    </location>
</feature>
<evidence type="ECO:0000256" key="1">
    <source>
        <dbReference type="ARBA" id="ARBA00001966"/>
    </source>
</evidence>
<dbReference type="SFLD" id="SFLDG01384">
    <property type="entry name" value="thioether_bond_formation_requi"/>
    <property type="match status" value="1"/>
</dbReference>
<dbReference type="SUPFAM" id="SSF102114">
    <property type="entry name" value="Radical SAM enzymes"/>
    <property type="match status" value="1"/>
</dbReference>
<sequence length="369" mass="42258">MMESECKEIHSDEAIGLLMTYRCNLDCKYCYIHTKRSKDMTLEKAQSIVEPFLLKGNKLDIIFVGGETLLAFNVIKPLIEWVKGQEWKSDYRFFGSTNGTLLTSEMKEWLTENKQVLTLGLSYDGIPSTQISNRGNDNIDVDFFIRTWPHQPIQMTINPESVGNMADGIIYLLDKGAAVHPNVAFEEKEWNNEDIAEYGRQLNKLIPYYIGHKDAYLIAQFLHNLNEYAYNINHPQKQLEMCGAGHGYQVFDTDGMSYPCHILSPLVLNGSKLQRIKEGALTGIENFADARCSTCPFISSCPTCIACNYLYRGCFQKRDSTHCRIMKTEIRACIKREVLRLKREKVISPKDASLINSIQKLIEYEKRMA</sequence>
<organism evidence="8 9">
    <name type="scientific">Bacteroides thetaiotaomicron</name>
    <dbReference type="NCBI Taxonomy" id="818"/>
    <lineage>
        <taxon>Bacteria</taxon>
        <taxon>Pseudomonadati</taxon>
        <taxon>Bacteroidota</taxon>
        <taxon>Bacteroidia</taxon>
        <taxon>Bacteroidales</taxon>
        <taxon>Bacteroidaceae</taxon>
        <taxon>Bacteroides</taxon>
    </lineage>
</organism>
<comment type="cofactor">
    <cofactor evidence="1">
        <name>[4Fe-4S] cluster</name>
        <dbReference type="ChEBI" id="CHEBI:49883"/>
    </cofactor>
</comment>
<dbReference type="GO" id="GO:0046872">
    <property type="term" value="F:metal ion binding"/>
    <property type="evidence" value="ECO:0007669"/>
    <property type="project" value="UniProtKB-KW"/>
</dbReference>
<dbReference type="InterPro" id="IPR013785">
    <property type="entry name" value="Aldolase_TIM"/>
</dbReference>
<accession>A0A7J5JZ87</accession>
<dbReference type="GO" id="GO:0016491">
    <property type="term" value="F:oxidoreductase activity"/>
    <property type="evidence" value="ECO:0007669"/>
    <property type="project" value="InterPro"/>
</dbReference>
<comment type="caution">
    <text evidence="8">The sequence shown here is derived from an EMBL/GenBank/DDBJ whole genome shotgun (WGS) entry which is preliminary data.</text>
</comment>
<dbReference type="PANTHER" id="PTHR43273">
    <property type="entry name" value="ANAEROBIC SULFATASE-MATURATING ENZYME HOMOLOG ASLB-RELATED"/>
    <property type="match status" value="1"/>
</dbReference>
<evidence type="ECO:0000259" key="7">
    <source>
        <dbReference type="Pfam" id="PF04055"/>
    </source>
</evidence>
<proteinExistence type="inferred from homology"/>
<dbReference type="SFLD" id="SFLDS00029">
    <property type="entry name" value="Radical_SAM"/>
    <property type="match status" value="1"/>
</dbReference>
<dbReference type="AlphaFoldDB" id="A0A7J5JZ87"/>
<gene>
    <name evidence="8" type="ORF">GAN75_09565</name>
</gene>
<dbReference type="Gene3D" id="3.20.20.70">
    <property type="entry name" value="Aldolase class I"/>
    <property type="match status" value="1"/>
</dbReference>
<evidence type="ECO:0000256" key="4">
    <source>
        <dbReference type="ARBA" id="ARBA00023004"/>
    </source>
</evidence>
<evidence type="ECO:0000256" key="2">
    <source>
        <dbReference type="ARBA" id="ARBA00022691"/>
    </source>
</evidence>
<dbReference type="InterPro" id="IPR007197">
    <property type="entry name" value="rSAM"/>
</dbReference>
<evidence type="ECO:0000313" key="8">
    <source>
        <dbReference type="EMBL" id="KAB4456817.1"/>
    </source>
</evidence>
<reference evidence="8 9" key="1">
    <citation type="journal article" date="2019" name="Nat. Med.">
        <title>A library of human gut bacterial isolates paired with longitudinal multiomics data enables mechanistic microbiome research.</title>
        <authorList>
            <person name="Poyet M."/>
            <person name="Groussin M."/>
            <person name="Gibbons S.M."/>
            <person name="Avila-Pacheco J."/>
            <person name="Jiang X."/>
            <person name="Kearney S.M."/>
            <person name="Perrotta A.R."/>
            <person name="Berdy B."/>
            <person name="Zhao S."/>
            <person name="Lieberman T.D."/>
            <person name="Swanson P.K."/>
            <person name="Smith M."/>
            <person name="Roesemann S."/>
            <person name="Alexander J.E."/>
            <person name="Rich S.A."/>
            <person name="Livny J."/>
            <person name="Vlamakis H."/>
            <person name="Clish C."/>
            <person name="Bullock K."/>
            <person name="Deik A."/>
            <person name="Scott J."/>
            <person name="Pierce K.A."/>
            <person name="Xavier R.J."/>
            <person name="Alm E.J."/>
        </authorList>
    </citation>
    <scope>NUCLEOTIDE SEQUENCE [LARGE SCALE GENOMIC DNA]</scope>
    <source>
        <strain evidence="8 9">BIOML-A160</strain>
    </source>
</reference>
<protein>
    <submittedName>
        <fullName evidence="8">Radical SAM protein</fullName>
    </submittedName>
</protein>
<evidence type="ECO:0000313" key="9">
    <source>
        <dbReference type="Proteomes" id="UP000436825"/>
    </source>
</evidence>
<keyword evidence="5" id="KW-0411">Iron-sulfur</keyword>
<dbReference type="PANTHER" id="PTHR43273:SF3">
    <property type="entry name" value="ANAEROBIC SULFATASE-MATURATING ENZYME HOMOLOG ASLB-RELATED"/>
    <property type="match status" value="1"/>
</dbReference>
<dbReference type="GO" id="GO:0051536">
    <property type="term" value="F:iron-sulfur cluster binding"/>
    <property type="evidence" value="ECO:0007669"/>
    <property type="project" value="UniProtKB-KW"/>
</dbReference>
<dbReference type="EMBL" id="WCRW01000005">
    <property type="protein sequence ID" value="KAB4456817.1"/>
    <property type="molecule type" value="Genomic_DNA"/>
</dbReference>
<dbReference type="SFLD" id="SFLDG01386">
    <property type="entry name" value="main_SPASM_domain-containing"/>
    <property type="match status" value="1"/>
</dbReference>
<keyword evidence="4" id="KW-0408">Iron</keyword>
<keyword evidence="2" id="KW-0949">S-adenosyl-L-methionine</keyword>
<dbReference type="SFLD" id="SFLDG01067">
    <property type="entry name" value="SPASM/twitch_domain_containing"/>
    <property type="match status" value="1"/>
</dbReference>
<dbReference type="Pfam" id="PF04055">
    <property type="entry name" value="Radical_SAM"/>
    <property type="match status" value="1"/>
</dbReference>
<dbReference type="Proteomes" id="UP000436825">
    <property type="component" value="Unassembled WGS sequence"/>
</dbReference>
<keyword evidence="3" id="KW-0479">Metal-binding</keyword>